<organism evidence="11 12">
    <name type="scientific">Chitinimonas prasina</name>
    <dbReference type="NCBI Taxonomy" id="1434937"/>
    <lineage>
        <taxon>Bacteria</taxon>
        <taxon>Pseudomonadati</taxon>
        <taxon>Pseudomonadota</taxon>
        <taxon>Betaproteobacteria</taxon>
        <taxon>Neisseriales</taxon>
        <taxon>Chitinibacteraceae</taxon>
        <taxon>Chitinimonas</taxon>
    </lineage>
</organism>
<evidence type="ECO:0000256" key="9">
    <source>
        <dbReference type="ARBA" id="ARBA00023136"/>
    </source>
</evidence>
<keyword evidence="7" id="KW-0408">Iron</keyword>
<keyword evidence="9" id="KW-0472">Membrane</keyword>
<keyword evidence="8" id="KW-0406">Ion transport</keyword>
<keyword evidence="4" id="KW-0410">Iron transport</keyword>
<dbReference type="PANTHER" id="PTHR42771:SF2">
    <property type="entry name" value="IRON(3+)-HYDROXAMATE IMPORT ATP-BINDING PROTEIN FHUC"/>
    <property type="match status" value="1"/>
</dbReference>
<evidence type="ECO:0000256" key="2">
    <source>
        <dbReference type="ARBA" id="ARBA00022448"/>
    </source>
</evidence>
<dbReference type="PROSITE" id="PS50893">
    <property type="entry name" value="ABC_TRANSPORTER_2"/>
    <property type="match status" value="1"/>
</dbReference>
<dbReference type="InterPro" id="IPR003439">
    <property type="entry name" value="ABC_transporter-like_ATP-bd"/>
</dbReference>
<dbReference type="SUPFAM" id="SSF52540">
    <property type="entry name" value="P-loop containing nucleoside triphosphate hydrolases"/>
    <property type="match status" value="1"/>
</dbReference>
<evidence type="ECO:0000256" key="7">
    <source>
        <dbReference type="ARBA" id="ARBA00023004"/>
    </source>
</evidence>
<keyword evidence="2" id="KW-0813">Transport</keyword>
<name>A0ABQ5YBQ0_9NEIS</name>
<protein>
    <submittedName>
        <fullName evidence="11">Iron ABC transporter ATP-binding protein</fullName>
    </submittedName>
</protein>
<comment type="subcellular location">
    <subcellularLocation>
        <location evidence="1">Cell membrane</location>
        <topology evidence="1">Peripheral membrane protein</topology>
    </subcellularLocation>
</comment>
<evidence type="ECO:0000313" key="12">
    <source>
        <dbReference type="Proteomes" id="UP001156706"/>
    </source>
</evidence>
<proteinExistence type="predicted"/>
<dbReference type="Pfam" id="PF00005">
    <property type="entry name" value="ABC_tran"/>
    <property type="match status" value="1"/>
</dbReference>
<dbReference type="EMBL" id="BSOG01000001">
    <property type="protein sequence ID" value="GLR12219.1"/>
    <property type="molecule type" value="Genomic_DNA"/>
</dbReference>
<keyword evidence="6 11" id="KW-0067">ATP-binding</keyword>
<evidence type="ECO:0000256" key="3">
    <source>
        <dbReference type="ARBA" id="ARBA00022475"/>
    </source>
</evidence>
<dbReference type="InterPro" id="IPR003593">
    <property type="entry name" value="AAA+_ATPase"/>
</dbReference>
<evidence type="ECO:0000256" key="8">
    <source>
        <dbReference type="ARBA" id="ARBA00023065"/>
    </source>
</evidence>
<evidence type="ECO:0000256" key="1">
    <source>
        <dbReference type="ARBA" id="ARBA00004202"/>
    </source>
</evidence>
<evidence type="ECO:0000256" key="4">
    <source>
        <dbReference type="ARBA" id="ARBA00022496"/>
    </source>
</evidence>
<evidence type="ECO:0000313" key="11">
    <source>
        <dbReference type="EMBL" id="GLR12219.1"/>
    </source>
</evidence>
<evidence type="ECO:0000256" key="5">
    <source>
        <dbReference type="ARBA" id="ARBA00022741"/>
    </source>
</evidence>
<dbReference type="Proteomes" id="UP001156706">
    <property type="component" value="Unassembled WGS sequence"/>
</dbReference>
<sequence length="274" mass="29446">MHTASQAPETLSAEQLAVTLGGRTILQAVNLMFPAGRITALCGPNGCGKSTLLRTLAGLIRPTSGTARLGDAPITDLAPRERAKRLAMLAQSPLTPSGMTVLELVCCGRFAHTGLADKVGVEDQRWINWAIDATGLAALRDRELAALSGGERQRAWVAMALAQGARVLLLDEPTTFLDVRHQLEVLQLVHRLNREHGMTVVWVLHDLNQAAAFSDHMVLLREGRVYASGHPADVATPAQLETIFGVPMWRGVVDGQSVCLPRMAQTIEVLACGD</sequence>
<dbReference type="InterPro" id="IPR027417">
    <property type="entry name" value="P-loop_NTPase"/>
</dbReference>
<dbReference type="InterPro" id="IPR051535">
    <property type="entry name" value="Siderophore_ABC-ATPase"/>
</dbReference>
<dbReference type="Gene3D" id="3.40.50.300">
    <property type="entry name" value="P-loop containing nucleotide triphosphate hydrolases"/>
    <property type="match status" value="1"/>
</dbReference>
<dbReference type="PANTHER" id="PTHR42771">
    <property type="entry name" value="IRON(3+)-HYDROXAMATE IMPORT ATP-BINDING PROTEIN FHUC"/>
    <property type="match status" value="1"/>
</dbReference>
<gene>
    <name evidence="11" type="ORF">GCM10007907_10090</name>
</gene>
<dbReference type="CDD" id="cd03214">
    <property type="entry name" value="ABC_Iron-Siderophores_B12_Hemin"/>
    <property type="match status" value="1"/>
</dbReference>
<keyword evidence="5" id="KW-0547">Nucleotide-binding</keyword>
<evidence type="ECO:0000259" key="10">
    <source>
        <dbReference type="PROSITE" id="PS50893"/>
    </source>
</evidence>
<keyword evidence="3" id="KW-1003">Cell membrane</keyword>
<feature type="domain" description="ABC transporter" evidence="10">
    <location>
        <begin position="11"/>
        <end position="247"/>
    </location>
</feature>
<dbReference type="RefSeq" id="WP_284195350.1">
    <property type="nucleotide sequence ID" value="NZ_BSOG01000001.1"/>
</dbReference>
<dbReference type="InterPro" id="IPR017871">
    <property type="entry name" value="ABC_transporter-like_CS"/>
</dbReference>
<keyword evidence="12" id="KW-1185">Reference proteome</keyword>
<reference evidence="12" key="1">
    <citation type="journal article" date="2019" name="Int. J. Syst. Evol. Microbiol.">
        <title>The Global Catalogue of Microorganisms (GCM) 10K type strain sequencing project: providing services to taxonomists for standard genome sequencing and annotation.</title>
        <authorList>
            <consortium name="The Broad Institute Genomics Platform"/>
            <consortium name="The Broad Institute Genome Sequencing Center for Infectious Disease"/>
            <person name="Wu L."/>
            <person name="Ma J."/>
        </authorList>
    </citation>
    <scope>NUCLEOTIDE SEQUENCE [LARGE SCALE GENOMIC DNA]</scope>
    <source>
        <strain evidence="12">NBRC 110044</strain>
    </source>
</reference>
<accession>A0ABQ5YBQ0</accession>
<dbReference type="PROSITE" id="PS00211">
    <property type="entry name" value="ABC_TRANSPORTER_1"/>
    <property type="match status" value="1"/>
</dbReference>
<dbReference type="SMART" id="SM00382">
    <property type="entry name" value="AAA"/>
    <property type="match status" value="1"/>
</dbReference>
<evidence type="ECO:0000256" key="6">
    <source>
        <dbReference type="ARBA" id="ARBA00022840"/>
    </source>
</evidence>
<dbReference type="GO" id="GO:0005524">
    <property type="term" value="F:ATP binding"/>
    <property type="evidence" value="ECO:0007669"/>
    <property type="project" value="UniProtKB-KW"/>
</dbReference>
<comment type="caution">
    <text evidence="11">The sequence shown here is derived from an EMBL/GenBank/DDBJ whole genome shotgun (WGS) entry which is preliminary data.</text>
</comment>